<dbReference type="EMBL" id="CP101988">
    <property type="protein sequence ID" value="UUI76118.1"/>
    <property type="molecule type" value="Genomic_DNA"/>
</dbReference>
<dbReference type="InterPro" id="IPR025443">
    <property type="entry name" value="DUF4307"/>
</dbReference>
<keyword evidence="1" id="KW-0472">Membrane</keyword>
<evidence type="ECO:0000256" key="1">
    <source>
        <dbReference type="SAM" id="Phobius"/>
    </source>
</evidence>
<protein>
    <submittedName>
        <fullName evidence="2">DUF4307 domain-containing protein</fullName>
    </submittedName>
</protein>
<dbReference type="RefSeq" id="WP_227567758.1">
    <property type="nucleotide sequence ID" value="NZ_CP101988.1"/>
</dbReference>
<dbReference type="Pfam" id="PF14155">
    <property type="entry name" value="DUF4307"/>
    <property type="match status" value="1"/>
</dbReference>
<keyword evidence="1" id="KW-1133">Transmembrane helix</keyword>
<accession>A0ABY5L6A3</accession>
<evidence type="ECO:0000313" key="2">
    <source>
        <dbReference type="EMBL" id="UUI76118.1"/>
    </source>
</evidence>
<dbReference type="Proteomes" id="UP001316189">
    <property type="component" value="Chromosome"/>
</dbReference>
<proteinExistence type="predicted"/>
<reference evidence="2 3" key="1">
    <citation type="submission" date="2022-07" db="EMBL/GenBank/DDBJ databases">
        <title>Novel species in genus cellulomonas.</title>
        <authorList>
            <person name="Ye L."/>
        </authorList>
    </citation>
    <scope>NUCLEOTIDE SEQUENCE [LARGE SCALE GENOMIC DNA]</scope>
    <source>
        <strain evidence="3">zg-Y338</strain>
    </source>
</reference>
<gene>
    <name evidence="2" type="ORF">NP064_04210</name>
</gene>
<feature type="transmembrane region" description="Helical" evidence="1">
    <location>
        <begin position="23"/>
        <end position="46"/>
    </location>
</feature>
<evidence type="ECO:0000313" key="3">
    <source>
        <dbReference type="Proteomes" id="UP001316189"/>
    </source>
</evidence>
<keyword evidence="1" id="KW-0812">Transmembrane</keyword>
<organism evidence="2 3">
    <name type="scientific">Cellulomonas chengniuliangii</name>
    <dbReference type="NCBI Taxonomy" id="2968084"/>
    <lineage>
        <taxon>Bacteria</taxon>
        <taxon>Bacillati</taxon>
        <taxon>Actinomycetota</taxon>
        <taxon>Actinomycetes</taxon>
        <taxon>Micrococcales</taxon>
        <taxon>Cellulomonadaceae</taxon>
        <taxon>Cellulomonas</taxon>
    </lineage>
</organism>
<name>A0ABY5L6A3_9CELL</name>
<keyword evidence="3" id="KW-1185">Reference proteome</keyword>
<sequence length="142" mass="14959">MSESTPIRPPAGRYGRAPRVRRWPAWALPAAVIAVVAVPVGVWIGVATLNDPVQWKTVGFSVTGDDNTDITFDVTRGPGVTVSCAVHALSVSYAEVGVRDVVVSPSDERTVRVREPIPTAELATAAEVTSCRVVDPDAAPAD</sequence>